<dbReference type="SMART" id="SM00248">
    <property type="entry name" value="ANK"/>
    <property type="match status" value="2"/>
</dbReference>
<dbReference type="SMR" id="A2FD47"/>
<name>A2FD47_TRIV3</name>
<organism evidence="4 5">
    <name type="scientific">Trichomonas vaginalis (strain ATCC PRA-98 / G3)</name>
    <dbReference type="NCBI Taxonomy" id="412133"/>
    <lineage>
        <taxon>Eukaryota</taxon>
        <taxon>Metamonada</taxon>
        <taxon>Parabasalia</taxon>
        <taxon>Trichomonadida</taxon>
        <taxon>Trichomonadidae</taxon>
        <taxon>Trichomonas</taxon>
    </lineage>
</organism>
<dbReference type="Gene3D" id="1.25.40.20">
    <property type="entry name" value="Ankyrin repeat-containing domain"/>
    <property type="match status" value="1"/>
</dbReference>
<evidence type="ECO:0000256" key="2">
    <source>
        <dbReference type="PROSITE-ProRule" id="PRU00023"/>
    </source>
</evidence>
<dbReference type="RefSeq" id="XP_001310084.1">
    <property type="nucleotide sequence ID" value="XM_001310083.1"/>
</dbReference>
<dbReference type="InParanoid" id="A2FD47"/>
<keyword evidence="5" id="KW-1185">Reference proteome</keyword>
<feature type="domain" description="Protein kinase" evidence="3">
    <location>
        <begin position="1"/>
        <end position="240"/>
    </location>
</feature>
<feature type="repeat" description="ANK" evidence="2">
    <location>
        <begin position="389"/>
        <end position="411"/>
    </location>
</feature>
<evidence type="ECO:0000313" key="5">
    <source>
        <dbReference type="Proteomes" id="UP000001542"/>
    </source>
</evidence>
<dbReference type="KEGG" id="tva:4754931"/>
<evidence type="ECO:0000313" key="4">
    <source>
        <dbReference type="EMBL" id="EAX97154.1"/>
    </source>
</evidence>
<dbReference type="Gene3D" id="1.10.510.10">
    <property type="entry name" value="Transferase(Phosphotransferase) domain 1"/>
    <property type="match status" value="1"/>
</dbReference>
<dbReference type="VEuPathDB" id="TrichDB:TVAG_116720"/>
<dbReference type="GO" id="GO:0007165">
    <property type="term" value="P:signal transduction"/>
    <property type="evidence" value="ECO:0000318"/>
    <property type="project" value="GO_Central"/>
</dbReference>
<comment type="similarity">
    <text evidence="1">Belongs to the protein kinase superfamily. TKL Ser/Thr protein kinase family.</text>
</comment>
<dbReference type="InterPro" id="IPR036770">
    <property type="entry name" value="Ankyrin_rpt-contain_sf"/>
</dbReference>
<dbReference type="OrthoDB" id="346907at2759"/>
<dbReference type="Proteomes" id="UP000001542">
    <property type="component" value="Unassembled WGS sequence"/>
</dbReference>
<dbReference type="PROSITE" id="PS50011">
    <property type="entry name" value="PROTEIN_KINASE_DOM"/>
    <property type="match status" value="1"/>
</dbReference>
<dbReference type="PANTHER" id="PTHR44329:SF214">
    <property type="entry name" value="PROTEIN KINASE DOMAIN-CONTAINING PROTEIN"/>
    <property type="match status" value="1"/>
</dbReference>
<dbReference type="eggNOG" id="KOG0504">
    <property type="taxonomic scope" value="Eukaryota"/>
</dbReference>
<dbReference type="PROSITE" id="PS50297">
    <property type="entry name" value="ANK_REP_REGION"/>
    <property type="match status" value="2"/>
</dbReference>
<dbReference type="AlphaFoldDB" id="A2FD47"/>
<evidence type="ECO:0000259" key="3">
    <source>
        <dbReference type="PROSITE" id="PS50011"/>
    </source>
</evidence>
<proteinExistence type="inferred from homology"/>
<dbReference type="GO" id="GO:0004674">
    <property type="term" value="F:protein serine/threonine kinase activity"/>
    <property type="evidence" value="ECO:0000318"/>
    <property type="project" value="GO_Central"/>
</dbReference>
<dbReference type="PANTHER" id="PTHR44329">
    <property type="entry name" value="SERINE/THREONINE-PROTEIN KINASE TNNI3K-RELATED"/>
    <property type="match status" value="1"/>
</dbReference>
<protein>
    <submittedName>
        <fullName evidence="4">TKL family protein kinase</fullName>
    </submittedName>
</protein>
<dbReference type="GO" id="GO:0005524">
    <property type="term" value="F:ATP binding"/>
    <property type="evidence" value="ECO:0007669"/>
    <property type="project" value="InterPro"/>
</dbReference>
<gene>
    <name evidence="4" type="ORF">TVAG_116720</name>
</gene>
<keyword evidence="4" id="KW-0418">Kinase</keyword>
<dbReference type="STRING" id="5722.A2FD47"/>
<dbReference type="InterPro" id="IPR002110">
    <property type="entry name" value="Ankyrin_rpt"/>
</dbReference>
<dbReference type="eggNOG" id="KOG0192">
    <property type="taxonomic scope" value="Eukaryota"/>
</dbReference>
<dbReference type="EMBL" id="DS113727">
    <property type="protein sequence ID" value="EAX97154.1"/>
    <property type="molecule type" value="Genomic_DNA"/>
</dbReference>
<keyword evidence="2" id="KW-0040">ANK repeat</keyword>
<dbReference type="InterPro" id="IPR011009">
    <property type="entry name" value="Kinase-like_dom_sf"/>
</dbReference>
<dbReference type="Pfam" id="PF00069">
    <property type="entry name" value="Pkinase"/>
    <property type="match status" value="1"/>
</dbReference>
<keyword evidence="4" id="KW-0808">Transferase</keyword>
<evidence type="ECO:0000256" key="1">
    <source>
        <dbReference type="ARBA" id="ARBA00005843"/>
    </source>
</evidence>
<dbReference type="Pfam" id="PF12796">
    <property type="entry name" value="Ank_2"/>
    <property type="match status" value="1"/>
</dbReference>
<reference evidence="4" key="2">
    <citation type="journal article" date="2007" name="Science">
        <title>Draft genome sequence of the sexually transmitted pathogen Trichomonas vaginalis.</title>
        <authorList>
            <person name="Carlton J.M."/>
            <person name="Hirt R.P."/>
            <person name="Silva J.C."/>
            <person name="Delcher A.L."/>
            <person name="Schatz M."/>
            <person name="Zhao Q."/>
            <person name="Wortman J.R."/>
            <person name="Bidwell S.L."/>
            <person name="Alsmark U.C.M."/>
            <person name="Besteiro S."/>
            <person name="Sicheritz-Ponten T."/>
            <person name="Noel C.J."/>
            <person name="Dacks J.B."/>
            <person name="Foster P.G."/>
            <person name="Simillion C."/>
            <person name="Van de Peer Y."/>
            <person name="Miranda-Saavedra D."/>
            <person name="Barton G.J."/>
            <person name="Westrop G.D."/>
            <person name="Mueller S."/>
            <person name="Dessi D."/>
            <person name="Fiori P.L."/>
            <person name="Ren Q."/>
            <person name="Paulsen I."/>
            <person name="Zhang H."/>
            <person name="Bastida-Corcuera F.D."/>
            <person name="Simoes-Barbosa A."/>
            <person name="Brown M.T."/>
            <person name="Hayes R.D."/>
            <person name="Mukherjee M."/>
            <person name="Okumura C.Y."/>
            <person name="Schneider R."/>
            <person name="Smith A.J."/>
            <person name="Vanacova S."/>
            <person name="Villalvazo M."/>
            <person name="Haas B.J."/>
            <person name="Pertea M."/>
            <person name="Feldblyum T.V."/>
            <person name="Utterback T.R."/>
            <person name="Shu C.L."/>
            <person name="Osoegawa K."/>
            <person name="de Jong P.J."/>
            <person name="Hrdy I."/>
            <person name="Horvathova L."/>
            <person name="Zubacova Z."/>
            <person name="Dolezal P."/>
            <person name="Malik S.B."/>
            <person name="Logsdon J.M. Jr."/>
            <person name="Henze K."/>
            <person name="Gupta A."/>
            <person name="Wang C.C."/>
            <person name="Dunne R.L."/>
            <person name="Upcroft J.A."/>
            <person name="Upcroft P."/>
            <person name="White O."/>
            <person name="Salzberg S.L."/>
            <person name="Tang P."/>
            <person name="Chiu C.-H."/>
            <person name="Lee Y.-S."/>
            <person name="Embley T.M."/>
            <person name="Coombs G.H."/>
            <person name="Mottram J.C."/>
            <person name="Tachezy J."/>
            <person name="Fraser-Liggett C.M."/>
            <person name="Johnson P.J."/>
        </authorList>
    </citation>
    <scope>NUCLEOTIDE SEQUENCE [LARGE SCALE GENOMIC DNA]</scope>
    <source>
        <strain evidence="4">G3</strain>
    </source>
</reference>
<dbReference type="SUPFAM" id="SSF56112">
    <property type="entry name" value="Protein kinase-like (PK-like)"/>
    <property type="match status" value="1"/>
</dbReference>
<dbReference type="InterPro" id="IPR000719">
    <property type="entry name" value="Prot_kinase_dom"/>
</dbReference>
<reference evidence="4" key="1">
    <citation type="submission" date="2006-10" db="EMBL/GenBank/DDBJ databases">
        <authorList>
            <person name="Amadeo P."/>
            <person name="Zhao Q."/>
            <person name="Wortman J."/>
            <person name="Fraser-Liggett C."/>
            <person name="Carlton J."/>
        </authorList>
    </citation>
    <scope>NUCLEOTIDE SEQUENCE</scope>
    <source>
        <strain evidence="4">G3</strain>
    </source>
</reference>
<accession>A2FD47</accession>
<feature type="repeat" description="ANK" evidence="2">
    <location>
        <begin position="423"/>
        <end position="456"/>
    </location>
</feature>
<sequence>MENKNTHRKVVFKYNELLSNASCNNDGAAINEFYEYLSDVSQNMHPAINPIEGWCVPNEKRIPIIISSYQPRGCVNLHTIRTLNPTLKWVTAIGISSAINYLHRNHVYNLNLKPSNILLSDDFRPKLSDYGLTSKLQTHMRPNQNIGTIIYMAPELLTKQFSITPKADIYSFGLILYLIFAERCAYNDSDNPLTQIMAFSKGVRPHIFEGVPPVVVDLIKQMWQTNPDYRPTAAAVYDMLINGVRDLVDSLDFDIIVPYLRDIFDYEHGCALASFGDARGKFSAMKVLYNNVDTPNIHKMCLEEIKIIADVGERDARAFMAKITGDGYEDSKEPEKDIKLDLKKKKHKPKAMRPKVPNKEIVEAANSGDREKIRNLLNDDVDVNSIDKDGDTALHVACKKNDLTLAQLLLSIEKIDVNYQNKKGYTPLHEASRMGASEIVNALLLVKGIKLTVPDKMGYSALDWAAKDEIKTALTKAGAESCKAATNAQDTKK</sequence>
<dbReference type="VEuPathDB" id="TrichDB:TVAGG3_1005420"/>
<dbReference type="InterPro" id="IPR051681">
    <property type="entry name" value="Ser/Thr_Kinases-Pseudokinases"/>
</dbReference>
<dbReference type="SUPFAM" id="SSF48403">
    <property type="entry name" value="Ankyrin repeat"/>
    <property type="match status" value="1"/>
</dbReference>
<dbReference type="PROSITE" id="PS50088">
    <property type="entry name" value="ANK_REPEAT"/>
    <property type="match status" value="2"/>
</dbReference>